<dbReference type="GeneID" id="84574447"/>
<keyword evidence="5 6" id="KW-0472">Membrane</keyword>
<dbReference type="PANTHER" id="PTHR30086">
    <property type="entry name" value="ARGININE EXPORTER PROTEIN ARGO"/>
    <property type="match status" value="1"/>
</dbReference>
<sequence>MPLAQLGTLVLLNVAGMATPGPDLLLLTRMATRSRRHALASVSGISTGLVLWVSLTVFGAAALLITYPVLESVIKLVGGVWLVWMGRGMILAARAQFRDRMNVDIDVNTIFGTPWKSYQQGLFTNLSNPKVVLYFAAIIAPLMPAHPTMGDAVLIVLSIVASTFLGFSTLAFLLSTKAMRKRFVSAGPYIDMGSGIFFVIAGASLAINGIATLLMGK</sequence>
<evidence type="ECO:0000256" key="1">
    <source>
        <dbReference type="ARBA" id="ARBA00004651"/>
    </source>
</evidence>
<evidence type="ECO:0000256" key="3">
    <source>
        <dbReference type="ARBA" id="ARBA00022692"/>
    </source>
</evidence>
<evidence type="ECO:0000256" key="4">
    <source>
        <dbReference type="ARBA" id="ARBA00022989"/>
    </source>
</evidence>
<proteinExistence type="predicted"/>
<evidence type="ECO:0000313" key="8">
    <source>
        <dbReference type="Proteomes" id="UP000249886"/>
    </source>
</evidence>
<protein>
    <submittedName>
        <fullName evidence="7">LysE type translocator</fullName>
    </submittedName>
</protein>
<keyword evidence="2" id="KW-1003">Cell membrane</keyword>
<dbReference type="GO" id="GO:0005886">
    <property type="term" value="C:plasma membrane"/>
    <property type="evidence" value="ECO:0007669"/>
    <property type="project" value="UniProtKB-SubCell"/>
</dbReference>
<dbReference type="PANTHER" id="PTHR30086:SF19">
    <property type="entry name" value="THREONINE EFFLUX PROTEIN"/>
    <property type="match status" value="1"/>
</dbReference>
<evidence type="ECO:0000256" key="6">
    <source>
        <dbReference type="SAM" id="Phobius"/>
    </source>
</evidence>
<dbReference type="InterPro" id="IPR001123">
    <property type="entry name" value="LeuE-type"/>
</dbReference>
<comment type="caution">
    <text evidence="7">The sequence shown here is derived from an EMBL/GenBank/DDBJ whole genome shotgun (WGS) entry which is preliminary data.</text>
</comment>
<feature type="transmembrane region" description="Helical" evidence="6">
    <location>
        <begin position="195"/>
        <end position="215"/>
    </location>
</feature>
<evidence type="ECO:0000256" key="2">
    <source>
        <dbReference type="ARBA" id="ARBA00022475"/>
    </source>
</evidence>
<feature type="transmembrane region" description="Helical" evidence="6">
    <location>
        <begin position="73"/>
        <end position="93"/>
    </location>
</feature>
<comment type="subcellular location">
    <subcellularLocation>
        <location evidence="1">Cell membrane</location>
        <topology evidence="1">Multi-pass membrane protein</topology>
    </subcellularLocation>
</comment>
<keyword evidence="4 6" id="KW-1133">Transmembrane helix</keyword>
<accession>A0A6H9XNI3</accession>
<feature type="transmembrane region" description="Helical" evidence="6">
    <location>
        <begin position="131"/>
        <end position="147"/>
    </location>
</feature>
<dbReference type="AlphaFoldDB" id="A0A6H9XNI3"/>
<reference evidence="7 8" key="1">
    <citation type="submission" date="2018-06" db="EMBL/GenBank/DDBJ databases">
        <authorList>
            <consortium name="Pathogen Informatics"/>
            <person name="Doyle S."/>
        </authorList>
    </citation>
    <scope>NUCLEOTIDE SEQUENCE [LARGE SCALE GENOMIC DNA]</scope>
    <source>
        <strain evidence="7 8">NCTC10254</strain>
    </source>
</reference>
<dbReference type="Pfam" id="PF01810">
    <property type="entry name" value="LysE"/>
    <property type="match status" value="1"/>
</dbReference>
<feature type="transmembrane region" description="Helical" evidence="6">
    <location>
        <begin position="39"/>
        <end position="67"/>
    </location>
</feature>
<dbReference type="Proteomes" id="UP000249886">
    <property type="component" value="Unassembled WGS sequence"/>
</dbReference>
<keyword evidence="3 6" id="KW-0812">Transmembrane</keyword>
<dbReference type="RefSeq" id="WP_005526392.1">
    <property type="nucleotide sequence ID" value="NZ_CP050134.2"/>
</dbReference>
<name>A0A6H9XNI3_9CORY</name>
<gene>
    <name evidence="7" type="primary">rhtC</name>
    <name evidence="7" type="ORF">NCTC10254_01110</name>
</gene>
<dbReference type="GO" id="GO:0015171">
    <property type="term" value="F:amino acid transmembrane transporter activity"/>
    <property type="evidence" value="ECO:0007669"/>
    <property type="project" value="TreeGrafter"/>
</dbReference>
<dbReference type="EMBL" id="UARK01000004">
    <property type="protein sequence ID" value="SPW28084.1"/>
    <property type="molecule type" value="Genomic_DNA"/>
</dbReference>
<organism evidence="7 8">
    <name type="scientific">Corynebacterium matruchotii</name>
    <dbReference type="NCBI Taxonomy" id="43768"/>
    <lineage>
        <taxon>Bacteria</taxon>
        <taxon>Bacillati</taxon>
        <taxon>Actinomycetota</taxon>
        <taxon>Actinomycetes</taxon>
        <taxon>Mycobacteriales</taxon>
        <taxon>Corynebacteriaceae</taxon>
        <taxon>Corynebacterium</taxon>
    </lineage>
</organism>
<evidence type="ECO:0000313" key="7">
    <source>
        <dbReference type="EMBL" id="SPW28084.1"/>
    </source>
</evidence>
<evidence type="ECO:0000256" key="5">
    <source>
        <dbReference type="ARBA" id="ARBA00023136"/>
    </source>
</evidence>
<feature type="transmembrane region" description="Helical" evidence="6">
    <location>
        <begin position="6"/>
        <end position="27"/>
    </location>
</feature>
<feature type="transmembrane region" description="Helical" evidence="6">
    <location>
        <begin position="153"/>
        <end position="174"/>
    </location>
</feature>